<comment type="similarity">
    <text evidence="1">Belongs to the metallo-dependent hydrolases superfamily. NagA family.</text>
</comment>
<dbReference type="InterPro" id="IPR011059">
    <property type="entry name" value="Metal-dep_hydrolase_composite"/>
</dbReference>
<dbReference type="AlphaFoldDB" id="A0A0X1KKC7"/>
<evidence type="ECO:0000313" key="7">
    <source>
        <dbReference type="Proteomes" id="UP000062043"/>
    </source>
</evidence>
<dbReference type="GO" id="GO:0046872">
    <property type="term" value="F:metal ion binding"/>
    <property type="evidence" value="ECO:0007669"/>
    <property type="project" value="UniProtKB-KW"/>
</dbReference>
<organism evidence="6 7">
    <name type="scientific">Thermococcus guaymasensis DSM 11113</name>
    <dbReference type="NCBI Taxonomy" id="1432656"/>
    <lineage>
        <taxon>Archaea</taxon>
        <taxon>Methanobacteriati</taxon>
        <taxon>Methanobacteriota</taxon>
        <taxon>Thermococci</taxon>
        <taxon>Thermococcales</taxon>
        <taxon>Thermococcaceae</taxon>
        <taxon>Thermococcus</taxon>
    </lineage>
</organism>
<dbReference type="GO" id="GO:0008448">
    <property type="term" value="F:N-acetylglucosamine-6-phosphate deacetylase activity"/>
    <property type="evidence" value="ECO:0007669"/>
    <property type="project" value="InterPro"/>
</dbReference>
<dbReference type="Proteomes" id="UP000062043">
    <property type="component" value="Chromosome"/>
</dbReference>
<evidence type="ECO:0000256" key="1">
    <source>
        <dbReference type="ARBA" id="ARBA00010716"/>
    </source>
</evidence>
<dbReference type="InterPro" id="IPR003764">
    <property type="entry name" value="GlcNAc_6-P_deAcase"/>
</dbReference>
<dbReference type="Pfam" id="PF01979">
    <property type="entry name" value="Amidohydro_1"/>
    <property type="match status" value="1"/>
</dbReference>
<dbReference type="Gene3D" id="3.20.20.140">
    <property type="entry name" value="Metal-dependent hydrolases"/>
    <property type="match status" value="1"/>
</dbReference>
<dbReference type="PATRIC" id="fig|1432656.3.peg.1123"/>
<dbReference type="STRING" id="1432656.X802_05780"/>
<dbReference type="PIRSF" id="PIRSF038994">
    <property type="entry name" value="NagA"/>
    <property type="match status" value="1"/>
</dbReference>
<keyword evidence="3" id="KW-0378">Hydrolase</keyword>
<protein>
    <submittedName>
        <fullName evidence="6">N-acetylglucosamine-6-phosphate deacetylase</fullName>
    </submittedName>
</protein>
<proteinExistence type="inferred from homology"/>
<dbReference type="CDD" id="cd00854">
    <property type="entry name" value="NagA"/>
    <property type="match status" value="1"/>
</dbReference>
<dbReference type="PANTHER" id="PTHR11113">
    <property type="entry name" value="N-ACETYLGLUCOSAMINE-6-PHOSPHATE DEACETYLASE"/>
    <property type="match status" value="1"/>
</dbReference>
<dbReference type="OrthoDB" id="24954at2157"/>
<evidence type="ECO:0000259" key="5">
    <source>
        <dbReference type="Pfam" id="PF01979"/>
    </source>
</evidence>
<dbReference type="InterPro" id="IPR006680">
    <property type="entry name" value="Amidohydro-rel"/>
</dbReference>
<feature type="domain" description="Amidohydrolase-related" evidence="5">
    <location>
        <begin position="47"/>
        <end position="378"/>
    </location>
</feature>
<keyword evidence="2" id="KW-0479">Metal-binding</keyword>
<evidence type="ECO:0000313" key="6">
    <source>
        <dbReference type="EMBL" id="AJC71724.1"/>
    </source>
</evidence>
<dbReference type="GeneID" id="27135165"/>
<dbReference type="KEGG" id="tgy:X802_05780"/>
<accession>A0A0X1KKC7</accession>
<dbReference type="NCBIfam" id="TIGR00221">
    <property type="entry name" value="nagA"/>
    <property type="match status" value="1"/>
</dbReference>
<dbReference type="SUPFAM" id="SSF51556">
    <property type="entry name" value="Metallo-dependent hydrolases"/>
    <property type="match status" value="1"/>
</dbReference>
<dbReference type="GO" id="GO:0006046">
    <property type="term" value="P:N-acetylglucosamine catabolic process"/>
    <property type="evidence" value="ECO:0007669"/>
    <property type="project" value="TreeGrafter"/>
</dbReference>
<name>A0A0X1KKC7_9EURY</name>
<reference evidence="6 7" key="1">
    <citation type="submission" date="2014-01" db="EMBL/GenBank/DDBJ databases">
        <title>Genome sequencing of Thermococcus guaymasensis.</title>
        <authorList>
            <person name="Zhang X."/>
            <person name="Alvare G."/>
            <person name="Fristensky B."/>
            <person name="Chen L."/>
            <person name="Suen T."/>
            <person name="Chen Q."/>
            <person name="Ma K."/>
        </authorList>
    </citation>
    <scope>NUCLEOTIDE SEQUENCE [LARGE SCALE GENOMIC DNA]</scope>
    <source>
        <strain evidence="6 7">DSM 11113</strain>
    </source>
</reference>
<dbReference type="SUPFAM" id="SSF51338">
    <property type="entry name" value="Composite domain of metallo-dependent hydrolases"/>
    <property type="match status" value="1"/>
</dbReference>
<evidence type="ECO:0000256" key="3">
    <source>
        <dbReference type="ARBA" id="ARBA00022801"/>
    </source>
</evidence>
<dbReference type="InterPro" id="IPR032466">
    <property type="entry name" value="Metal_Hydrolase"/>
</dbReference>
<dbReference type="RefSeq" id="WP_062371727.1">
    <property type="nucleotide sequence ID" value="NZ_CP007140.1"/>
</dbReference>
<keyword evidence="4" id="KW-0119">Carbohydrate metabolism</keyword>
<dbReference type="EMBL" id="CP007140">
    <property type="protein sequence ID" value="AJC71724.1"/>
    <property type="molecule type" value="Genomic_DNA"/>
</dbReference>
<dbReference type="FunFam" id="3.20.20.140:FF:000004">
    <property type="entry name" value="N-acetylglucosamine-6-phosphate deacetylase"/>
    <property type="match status" value="1"/>
</dbReference>
<evidence type="ECO:0000256" key="2">
    <source>
        <dbReference type="ARBA" id="ARBA00022723"/>
    </source>
</evidence>
<evidence type="ECO:0000256" key="4">
    <source>
        <dbReference type="ARBA" id="ARBA00023277"/>
    </source>
</evidence>
<gene>
    <name evidence="6" type="ORF">X802_05780</name>
</gene>
<dbReference type="Gene3D" id="2.30.40.10">
    <property type="entry name" value="Urease, subunit C, domain 1"/>
    <property type="match status" value="1"/>
</dbReference>
<sequence length="381" mass="41864">MRVVLTNAKLYTPFDIVGPATVVIENSRVKKVYEGKADDGIDLEGKILAPGFVDTHIHGCCGYDTNDGTVENLLRMSESLVRYGVTSFIPTTVTASHEELLRASRAVAEAMRAQERELRGARILGLHLEGPYINVEAKGAQNPAFIRKPDFDEFLEYWKASEGNIREITVAPEVEGALEFIERVTELGVMVQIGHTRATYEETKRGILAGARKATHLFNAMRGFHHREPGTVGACLESEDVYLELICDLIHVSPTAIRLVYRLAGPERIVLITDAISAAGLPDGRYELGGLKVVVNDGICRLEDGTLAGSTLTLDRAIRNLVEIGIPLRDALIMATSTPAKALDRKDIGLIRPGSRADFVVLNEKLEVEETYVAGRKVFER</sequence>
<dbReference type="PANTHER" id="PTHR11113:SF14">
    <property type="entry name" value="N-ACETYLGLUCOSAMINE-6-PHOSPHATE DEACETYLASE"/>
    <property type="match status" value="1"/>
</dbReference>
<keyword evidence="7" id="KW-1185">Reference proteome</keyword>